<organism evidence="2 3">
    <name type="scientific">Moniliophthora roreri</name>
    <name type="common">Frosty pod rot fungus</name>
    <name type="synonym">Monilia roreri</name>
    <dbReference type="NCBI Taxonomy" id="221103"/>
    <lineage>
        <taxon>Eukaryota</taxon>
        <taxon>Fungi</taxon>
        <taxon>Dikarya</taxon>
        <taxon>Basidiomycota</taxon>
        <taxon>Agaricomycotina</taxon>
        <taxon>Agaricomycetes</taxon>
        <taxon>Agaricomycetidae</taxon>
        <taxon>Agaricales</taxon>
        <taxon>Marasmiineae</taxon>
        <taxon>Marasmiaceae</taxon>
        <taxon>Moniliophthora</taxon>
    </lineage>
</organism>
<feature type="region of interest" description="Disordered" evidence="1">
    <location>
        <begin position="1"/>
        <end position="23"/>
    </location>
</feature>
<dbReference type="Proteomes" id="UP000054988">
    <property type="component" value="Unassembled WGS sequence"/>
</dbReference>
<proteinExistence type="predicted"/>
<dbReference type="eggNOG" id="ENOG502SVC6">
    <property type="taxonomic scope" value="Eukaryota"/>
</dbReference>
<accession>A0A0W0G2Y6</accession>
<dbReference type="SUPFAM" id="SSF52047">
    <property type="entry name" value="RNI-like"/>
    <property type="match status" value="1"/>
</dbReference>
<evidence type="ECO:0008006" key="4">
    <source>
        <dbReference type="Google" id="ProtNLM"/>
    </source>
</evidence>
<evidence type="ECO:0000313" key="2">
    <source>
        <dbReference type="EMBL" id="KTB42741.1"/>
    </source>
</evidence>
<evidence type="ECO:0000313" key="3">
    <source>
        <dbReference type="Proteomes" id="UP000054988"/>
    </source>
</evidence>
<name>A0A0W0G2Y6_MONRR</name>
<evidence type="ECO:0000256" key="1">
    <source>
        <dbReference type="SAM" id="MobiDB-lite"/>
    </source>
</evidence>
<sequence length="588" mass="66644">MENGDAKSTVPESPFANKHGTNYAPSPKEILQIRDILAESDTELQIIEEEIARLHDHRVKLKSFIDKHHSLLSPIRRVPADILREIFIRCIPEDYIPTSDLQEAPLLLTGICQLWREIVISTPQLWNRIHIFLSSPLHPPVTDYFRKLIDERAKGICLWLNRSGMMHLALSFQVVSPERHATTGGEWTRSGSSLDELRQLHIEFISMLLSRYASRCSSLTLDVVPDYVRGVFQGFGAREFKVLEEFRSFGALLRRPITQANDHVQLPDAIFSLPTLRVLHFDEGFPKHNHVCWENLTELNLGIPSSYAFSSQGRIDSIQAVQTLSRTHSLRHCTLGITVDLNADTSSAPEGPILLPYLHILNLNFYCKPSIALMGTSATATPGPQIGNILSVVEAPMLEHLAIILEGRRDSSYDPNQNPLTLLVERSGCRLLSFSTNLPMTTNTMIDFLRASPSLLRLKLGGELSYCMRTMEFPHPFADFLRILTSPDDMCPILEDLVFVGCMTGHEESLITLAEARMKTLKCMKVAFFSFIEDPKISLKLQALREEGMFVSWVSPRDERRDEIKPFTRVSRRLGVDERLLGQTLHHY</sequence>
<protein>
    <recommendedName>
        <fullName evidence="4">F-box domain-containing protein</fullName>
    </recommendedName>
</protein>
<dbReference type="EMBL" id="LATX01001297">
    <property type="protein sequence ID" value="KTB42741.1"/>
    <property type="molecule type" value="Genomic_DNA"/>
</dbReference>
<comment type="caution">
    <text evidence="2">The sequence shown here is derived from an EMBL/GenBank/DDBJ whole genome shotgun (WGS) entry which is preliminary data.</text>
</comment>
<dbReference type="AlphaFoldDB" id="A0A0W0G2Y6"/>
<gene>
    <name evidence="2" type="ORF">WG66_4683</name>
</gene>
<reference evidence="2 3" key="1">
    <citation type="submission" date="2015-12" db="EMBL/GenBank/DDBJ databases">
        <title>Draft genome sequence of Moniliophthora roreri, the causal agent of frosty pod rot of cacao.</title>
        <authorList>
            <person name="Aime M.C."/>
            <person name="Diaz-Valderrama J.R."/>
            <person name="Kijpornyongpan T."/>
            <person name="Phillips-Mora W."/>
        </authorList>
    </citation>
    <scope>NUCLEOTIDE SEQUENCE [LARGE SCALE GENOMIC DNA]</scope>
    <source>
        <strain evidence="2 3">MCA 2952</strain>
    </source>
</reference>